<keyword evidence="3" id="KW-0804">Transcription</keyword>
<dbReference type="InterPro" id="IPR036388">
    <property type="entry name" value="WH-like_DNA-bd_sf"/>
</dbReference>
<evidence type="ECO:0000313" key="6">
    <source>
        <dbReference type="Proteomes" id="UP000294850"/>
    </source>
</evidence>
<gene>
    <name evidence="5" type="ORF">E0F88_31360</name>
</gene>
<dbReference type="SUPFAM" id="SSF46785">
    <property type="entry name" value="Winged helix' DNA-binding domain"/>
    <property type="match status" value="1"/>
</dbReference>
<dbReference type="InterPro" id="IPR002577">
    <property type="entry name" value="HTH_HxlR"/>
</dbReference>
<evidence type="ECO:0000313" key="5">
    <source>
        <dbReference type="EMBL" id="TDE08987.1"/>
    </source>
</evidence>
<dbReference type="EMBL" id="SMFL01000022">
    <property type="protein sequence ID" value="TDE08987.1"/>
    <property type="molecule type" value="Genomic_DNA"/>
</dbReference>
<comment type="caution">
    <text evidence="5">The sequence shown here is derived from an EMBL/GenBank/DDBJ whole genome shotgun (WGS) entry which is preliminary data.</text>
</comment>
<reference evidence="5 6" key="1">
    <citation type="submission" date="2019-03" db="EMBL/GenBank/DDBJ databases">
        <title>Dyadobacter AR-3-6 sp. nov., isolated from arctic soil.</title>
        <authorList>
            <person name="Chaudhary D.K."/>
        </authorList>
    </citation>
    <scope>NUCLEOTIDE SEQUENCE [LARGE SCALE GENOMIC DNA]</scope>
    <source>
        <strain evidence="5 6">AR-3-6</strain>
    </source>
</reference>
<dbReference type="Pfam" id="PF01638">
    <property type="entry name" value="HxlR"/>
    <property type="match status" value="1"/>
</dbReference>
<dbReference type="PROSITE" id="PS51118">
    <property type="entry name" value="HTH_HXLR"/>
    <property type="match status" value="1"/>
</dbReference>
<evidence type="ECO:0000256" key="2">
    <source>
        <dbReference type="ARBA" id="ARBA00023125"/>
    </source>
</evidence>
<keyword evidence="1" id="KW-0805">Transcription regulation</keyword>
<dbReference type="Proteomes" id="UP000294850">
    <property type="component" value="Unassembled WGS sequence"/>
</dbReference>
<accession>A0A4R5D8E9</accession>
<dbReference type="InterPro" id="IPR036390">
    <property type="entry name" value="WH_DNA-bd_sf"/>
</dbReference>
<dbReference type="PANTHER" id="PTHR33204">
    <property type="entry name" value="TRANSCRIPTIONAL REGULATOR, MARR FAMILY"/>
    <property type="match status" value="1"/>
</dbReference>
<dbReference type="RefSeq" id="WP_131962378.1">
    <property type="nucleotide sequence ID" value="NZ_SMFL01000022.1"/>
</dbReference>
<feature type="domain" description="HTH hxlR-type" evidence="4">
    <location>
        <begin position="14"/>
        <end position="117"/>
    </location>
</feature>
<name>A0A4R5D8E9_9BACT</name>
<keyword evidence="6" id="KW-1185">Reference proteome</keyword>
<keyword evidence="2" id="KW-0238">DNA-binding</keyword>
<dbReference type="Gene3D" id="1.10.10.10">
    <property type="entry name" value="Winged helix-like DNA-binding domain superfamily/Winged helix DNA-binding domain"/>
    <property type="match status" value="1"/>
</dbReference>
<evidence type="ECO:0000259" key="4">
    <source>
        <dbReference type="PROSITE" id="PS51118"/>
    </source>
</evidence>
<sequence>MEKIMTQAQQQADCSKILFAIQDTLDLISGKWKIKVISVLLYGKKNFTDLQRQIDGLGAKMLSKELQDLEINGLITRTVNATKPVTVTYELTAYGHTLEPIIQALADWGTEHRHKIKVGEL</sequence>
<proteinExistence type="predicted"/>
<dbReference type="GO" id="GO:0003677">
    <property type="term" value="F:DNA binding"/>
    <property type="evidence" value="ECO:0007669"/>
    <property type="project" value="UniProtKB-KW"/>
</dbReference>
<evidence type="ECO:0000256" key="3">
    <source>
        <dbReference type="ARBA" id="ARBA00023163"/>
    </source>
</evidence>
<dbReference type="OrthoDB" id="769662at2"/>
<protein>
    <submittedName>
        <fullName evidence="5">Transcriptional regulator</fullName>
    </submittedName>
</protein>
<organism evidence="5 6">
    <name type="scientific">Dyadobacter psychrotolerans</name>
    <dbReference type="NCBI Taxonomy" id="2541721"/>
    <lineage>
        <taxon>Bacteria</taxon>
        <taxon>Pseudomonadati</taxon>
        <taxon>Bacteroidota</taxon>
        <taxon>Cytophagia</taxon>
        <taxon>Cytophagales</taxon>
        <taxon>Spirosomataceae</taxon>
        <taxon>Dyadobacter</taxon>
    </lineage>
</organism>
<evidence type="ECO:0000256" key="1">
    <source>
        <dbReference type="ARBA" id="ARBA00023015"/>
    </source>
</evidence>
<dbReference type="AlphaFoldDB" id="A0A4R5D8E9"/>